<dbReference type="GeneID" id="25779148"/>
<sequence>MGTIAANSLQLCAASKKLCTAFGIRLVTNPQIVRLAKNAGFDSLFIDLEYSTLSLDQASALCSAGLQIGITPFVRVPYQCGEGLVQRVLDGGALGAIFPHIHNKTDAQAAVSISKYPPMGRRSMTGQLPAFGLNATPISKVIEETNATGSSVVLMIETRESIDNIDEIAAVPGVEVLLVGSNDLSIELEVAGQFKSPEFRGALEAVSKACKKHGRVMGLAGIYETPELQNWAIKELGVGYILGQQDSGLLARSTKEVVHDLDTIAAGM</sequence>
<dbReference type="Proteomes" id="UP000005426">
    <property type="component" value="Unassembled WGS sequence"/>
</dbReference>
<comment type="similarity">
    <text evidence="1">Belongs to the HpcH/HpaI aldolase family.</text>
</comment>
<dbReference type="GO" id="GO:0005737">
    <property type="term" value="C:cytoplasm"/>
    <property type="evidence" value="ECO:0007669"/>
    <property type="project" value="TreeGrafter"/>
</dbReference>
<dbReference type="HOGENOM" id="CLU_059964_4_0_1"/>
<keyword evidence="3" id="KW-0456">Lyase</keyword>
<keyword evidence="2" id="KW-0479">Metal-binding</keyword>
<evidence type="ECO:0000256" key="3">
    <source>
        <dbReference type="ARBA" id="ARBA00023239"/>
    </source>
</evidence>
<evidence type="ECO:0000313" key="6">
    <source>
        <dbReference type="Proteomes" id="UP000005426"/>
    </source>
</evidence>
<dbReference type="GO" id="GO:0016832">
    <property type="term" value="F:aldehyde-lyase activity"/>
    <property type="evidence" value="ECO:0007669"/>
    <property type="project" value="TreeGrafter"/>
</dbReference>
<dbReference type="Pfam" id="PF03328">
    <property type="entry name" value="HpcH_HpaI"/>
    <property type="match status" value="1"/>
</dbReference>
<dbReference type="GO" id="GO:0046872">
    <property type="term" value="F:metal ion binding"/>
    <property type="evidence" value="ECO:0007669"/>
    <property type="project" value="UniProtKB-KW"/>
</dbReference>
<proteinExistence type="inferred from homology"/>
<dbReference type="InterPro" id="IPR015813">
    <property type="entry name" value="Pyrv/PenolPyrv_kinase-like_dom"/>
</dbReference>
<dbReference type="OrthoDB" id="2326446at2759"/>
<dbReference type="KEGG" id="tatv:25779148"/>
<dbReference type="SUPFAM" id="SSF51621">
    <property type="entry name" value="Phosphoenolpyruvate/pyruvate domain"/>
    <property type="match status" value="1"/>
</dbReference>
<dbReference type="EMBL" id="ABDG02000021">
    <property type="protein sequence ID" value="EHK46997.1"/>
    <property type="molecule type" value="Genomic_DNA"/>
</dbReference>
<dbReference type="PANTHER" id="PTHR30502:SF0">
    <property type="entry name" value="PHOSPHOENOLPYRUVATE CARBOXYLASE FAMILY PROTEIN"/>
    <property type="match status" value="1"/>
</dbReference>
<dbReference type="AlphaFoldDB" id="G9NR27"/>
<dbReference type="eggNOG" id="ENOG502SJZ2">
    <property type="taxonomic scope" value="Eukaryota"/>
</dbReference>
<gene>
    <name evidence="5" type="ORF">TRIATDRAFT_263429</name>
</gene>
<evidence type="ECO:0000259" key="4">
    <source>
        <dbReference type="Pfam" id="PF03328"/>
    </source>
</evidence>
<protein>
    <recommendedName>
        <fullName evidence="4">HpcH/HpaI aldolase/citrate lyase domain-containing protein</fullName>
    </recommendedName>
</protein>
<dbReference type="PANTHER" id="PTHR30502">
    <property type="entry name" value="2-KETO-3-DEOXY-L-RHAMNONATE ALDOLASE"/>
    <property type="match status" value="1"/>
</dbReference>
<dbReference type="InterPro" id="IPR005000">
    <property type="entry name" value="Aldolase/citrate-lyase_domain"/>
</dbReference>
<evidence type="ECO:0000313" key="5">
    <source>
        <dbReference type="EMBL" id="EHK46997.1"/>
    </source>
</evidence>
<dbReference type="Gene3D" id="3.20.20.60">
    <property type="entry name" value="Phosphoenolpyruvate-binding domains"/>
    <property type="match status" value="1"/>
</dbReference>
<dbReference type="InterPro" id="IPR050251">
    <property type="entry name" value="HpcH-HpaI_aldolase"/>
</dbReference>
<keyword evidence="6" id="KW-1185">Reference proteome</keyword>
<dbReference type="STRING" id="452589.G9NR27"/>
<organism evidence="5 6">
    <name type="scientific">Hypocrea atroviridis (strain ATCC 20476 / IMI 206040)</name>
    <name type="common">Trichoderma atroviride</name>
    <dbReference type="NCBI Taxonomy" id="452589"/>
    <lineage>
        <taxon>Eukaryota</taxon>
        <taxon>Fungi</taxon>
        <taxon>Dikarya</taxon>
        <taxon>Ascomycota</taxon>
        <taxon>Pezizomycotina</taxon>
        <taxon>Sordariomycetes</taxon>
        <taxon>Hypocreomycetidae</taxon>
        <taxon>Hypocreales</taxon>
        <taxon>Hypocreaceae</taxon>
        <taxon>Trichoderma</taxon>
    </lineage>
</organism>
<feature type="domain" description="HpcH/HpaI aldolase/citrate lyase" evidence="4">
    <location>
        <begin position="28"/>
        <end position="214"/>
    </location>
</feature>
<comment type="caution">
    <text evidence="5">The sequence shown here is derived from an EMBL/GenBank/DDBJ whole genome shotgun (WGS) entry which is preliminary data.</text>
</comment>
<dbReference type="InterPro" id="IPR040442">
    <property type="entry name" value="Pyrv_kinase-like_dom_sf"/>
</dbReference>
<evidence type="ECO:0000256" key="2">
    <source>
        <dbReference type="ARBA" id="ARBA00022723"/>
    </source>
</evidence>
<evidence type="ECO:0000256" key="1">
    <source>
        <dbReference type="ARBA" id="ARBA00005568"/>
    </source>
</evidence>
<reference evidence="5 6" key="1">
    <citation type="journal article" date="2011" name="Genome Biol.">
        <title>Comparative genome sequence analysis underscores mycoparasitism as the ancestral life style of Trichoderma.</title>
        <authorList>
            <person name="Kubicek C.P."/>
            <person name="Herrera-Estrella A."/>
            <person name="Seidl-Seiboth V."/>
            <person name="Martinez D.A."/>
            <person name="Druzhinina I.S."/>
            <person name="Thon M."/>
            <person name="Zeilinger S."/>
            <person name="Casas-Flores S."/>
            <person name="Horwitz B.A."/>
            <person name="Mukherjee P.K."/>
            <person name="Mukherjee M."/>
            <person name="Kredics L."/>
            <person name="Alcaraz L.D."/>
            <person name="Aerts A."/>
            <person name="Antal Z."/>
            <person name="Atanasova L."/>
            <person name="Cervantes-Badillo M.G."/>
            <person name="Challacombe J."/>
            <person name="Chertkov O."/>
            <person name="McCluskey K."/>
            <person name="Coulpier F."/>
            <person name="Deshpande N."/>
            <person name="von Doehren H."/>
            <person name="Ebbole D.J."/>
            <person name="Esquivel-Naranjo E.U."/>
            <person name="Fekete E."/>
            <person name="Flipphi M."/>
            <person name="Glaser F."/>
            <person name="Gomez-Rodriguez E.Y."/>
            <person name="Gruber S."/>
            <person name="Han C."/>
            <person name="Henrissat B."/>
            <person name="Hermosa R."/>
            <person name="Hernandez-Onate M."/>
            <person name="Karaffa L."/>
            <person name="Kosti I."/>
            <person name="Le Crom S."/>
            <person name="Lindquist E."/>
            <person name="Lucas S."/>
            <person name="Luebeck M."/>
            <person name="Luebeck P.S."/>
            <person name="Margeot A."/>
            <person name="Metz B."/>
            <person name="Misra M."/>
            <person name="Nevalainen H."/>
            <person name="Omann M."/>
            <person name="Packer N."/>
            <person name="Perrone G."/>
            <person name="Uresti-Rivera E.E."/>
            <person name="Salamov A."/>
            <person name="Schmoll M."/>
            <person name="Seiboth B."/>
            <person name="Shapiro H."/>
            <person name="Sukno S."/>
            <person name="Tamayo-Ramos J.A."/>
            <person name="Tisch D."/>
            <person name="Wiest A."/>
            <person name="Wilkinson H.H."/>
            <person name="Zhang M."/>
            <person name="Coutinho P.M."/>
            <person name="Kenerley C.M."/>
            <person name="Monte E."/>
            <person name="Baker S.E."/>
            <person name="Grigoriev I.V."/>
        </authorList>
    </citation>
    <scope>NUCLEOTIDE SEQUENCE [LARGE SCALE GENOMIC DNA]</scope>
    <source>
        <strain evidence="6">ATCC 20476 / IMI 206040</strain>
    </source>
</reference>
<accession>G9NR27</accession>
<dbReference type="OMA" id="EHVLINP"/>
<name>G9NR27_HYPAI</name>